<evidence type="ECO:0000259" key="4">
    <source>
        <dbReference type="PROSITE" id="PS50949"/>
    </source>
</evidence>
<evidence type="ECO:0000256" key="2">
    <source>
        <dbReference type="ARBA" id="ARBA00023125"/>
    </source>
</evidence>
<dbReference type="EMBL" id="RQXX01000004">
    <property type="protein sequence ID" value="RVV97345.1"/>
    <property type="molecule type" value="Genomic_DNA"/>
</dbReference>
<keyword evidence="2" id="KW-0238">DNA-binding</keyword>
<dbReference type="SMART" id="SM00895">
    <property type="entry name" value="FCD"/>
    <property type="match status" value="1"/>
</dbReference>
<sequence>MTQNAEPRARPPLAEKVYDAMHARIMRGDYGANEKLPAEKELSVQFGVSRPVLRVALERLRDEGLIYSRQGAGNFVRVKRDNALGYAKVETIADIQRCYEFRLTLEGDAAALAARRRNQGVLDEMSRALDMLADATGSRLHREDADFTFHVAIAKGANNSYYVESLRALREHINVGMKLHGESLMSDGAWALEEVLAEHRAIFDAIEAGDAAAASDVMRRHIMHSRNRLFGGSLLDLSL</sequence>
<keyword evidence="6" id="KW-1185">Reference proteome</keyword>
<protein>
    <submittedName>
        <fullName evidence="5">FadR family transcriptional regulator</fullName>
    </submittedName>
</protein>
<dbReference type="PANTHER" id="PTHR43537">
    <property type="entry name" value="TRANSCRIPTIONAL REGULATOR, GNTR FAMILY"/>
    <property type="match status" value="1"/>
</dbReference>
<feature type="domain" description="HTH gntR-type" evidence="4">
    <location>
        <begin position="11"/>
        <end position="79"/>
    </location>
</feature>
<dbReference type="CDD" id="cd07377">
    <property type="entry name" value="WHTH_GntR"/>
    <property type="match status" value="1"/>
</dbReference>
<comment type="caution">
    <text evidence="5">The sequence shown here is derived from an EMBL/GenBank/DDBJ whole genome shotgun (WGS) entry which is preliminary data.</text>
</comment>
<keyword evidence="3" id="KW-0804">Transcription</keyword>
<name>A0A438AFG7_9RHOB</name>
<dbReference type="RefSeq" id="WP_127906941.1">
    <property type="nucleotide sequence ID" value="NZ_RQXX01000004.1"/>
</dbReference>
<dbReference type="InterPro" id="IPR008920">
    <property type="entry name" value="TF_FadR/GntR_C"/>
</dbReference>
<dbReference type="OrthoDB" id="9028214at2"/>
<dbReference type="Pfam" id="PF00392">
    <property type="entry name" value="GntR"/>
    <property type="match status" value="1"/>
</dbReference>
<evidence type="ECO:0000256" key="1">
    <source>
        <dbReference type="ARBA" id="ARBA00023015"/>
    </source>
</evidence>
<dbReference type="PANTHER" id="PTHR43537:SF5">
    <property type="entry name" value="UXU OPERON TRANSCRIPTIONAL REGULATOR"/>
    <property type="match status" value="1"/>
</dbReference>
<dbReference type="InterPro" id="IPR011711">
    <property type="entry name" value="GntR_C"/>
</dbReference>
<evidence type="ECO:0000313" key="6">
    <source>
        <dbReference type="Proteomes" id="UP000285908"/>
    </source>
</evidence>
<dbReference type="InterPro" id="IPR036388">
    <property type="entry name" value="WH-like_DNA-bd_sf"/>
</dbReference>
<evidence type="ECO:0000313" key="5">
    <source>
        <dbReference type="EMBL" id="RVV97345.1"/>
    </source>
</evidence>
<gene>
    <name evidence="5" type="ORF">EKE94_12315</name>
</gene>
<dbReference type="Gene3D" id="1.20.120.530">
    <property type="entry name" value="GntR ligand-binding domain-like"/>
    <property type="match status" value="1"/>
</dbReference>
<organism evidence="5 6">
    <name type="scientific">Mesobaculum littorinae</name>
    <dbReference type="NCBI Taxonomy" id="2486419"/>
    <lineage>
        <taxon>Bacteria</taxon>
        <taxon>Pseudomonadati</taxon>
        <taxon>Pseudomonadota</taxon>
        <taxon>Alphaproteobacteria</taxon>
        <taxon>Rhodobacterales</taxon>
        <taxon>Roseobacteraceae</taxon>
        <taxon>Mesobaculum</taxon>
    </lineage>
</organism>
<dbReference type="GO" id="GO:0003700">
    <property type="term" value="F:DNA-binding transcription factor activity"/>
    <property type="evidence" value="ECO:0007669"/>
    <property type="project" value="InterPro"/>
</dbReference>
<dbReference type="Proteomes" id="UP000285908">
    <property type="component" value="Unassembled WGS sequence"/>
</dbReference>
<dbReference type="InterPro" id="IPR000524">
    <property type="entry name" value="Tscrpt_reg_HTH_GntR"/>
</dbReference>
<dbReference type="Pfam" id="PF07729">
    <property type="entry name" value="FCD"/>
    <property type="match status" value="1"/>
</dbReference>
<proteinExistence type="predicted"/>
<dbReference type="PRINTS" id="PR00035">
    <property type="entry name" value="HTHGNTR"/>
</dbReference>
<dbReference type="PROSITE" id="PS50949">
    <property type="entry name" value="HTH_GNTR"/>
    <property type="match status" value="1"/>
</dbReference>
<dbReference type="GO" id="GO:0003677">
    <property type="term" value="F:DNA binding"/>
    <property type="evidence" value="ECO:0007669"/>
    <property type="project" value="UniProtKB-KW"/>
</dbReference>
<dbReference type="SUPFAM" id="SSF48008">
    <property type="entry name" value="GntR ligand-binding domain-like"/>
    <property type="match status" value="1"/>
</dbReference>
<evidence type="ECO:0000256" key="3">
    <source>
        <dbReference type="ARBA" id="ARBA00023163"/>
    </source>
</evidence>
<dbReference type="AlphaFoldDB" id="A0A438AFG7"/>
<accession>A0A438AFG7</accession>
<dbReference type="SUPFAM" id="SSF46785">
    <property type="entry name" value="Winged helix' DNA-binding domain"/>
    <property type="match status" value="1"/>
</dbReference>
<reference evidence="5 6" key="1">
    <citation type="submission" date="2018-11" db="EMBL/GenBank/DDBJ databases">
        <title>Mesobaculum littorinae gen. nov., sp. nov., isolated from Littorina scabra that represents a novel genus of the order Rhodobacteraceae.</title>
        <authorList>
            <person name="Li F."/>
        </authorList>
    </citation>
    <scope>NUCLEOTIDE SEQUENCE [LARGE SCALE GENOMIC DNA]</scope>
    <source>
        <strain evidence="5 6">M0103</strain>
    </source>
</reference>
<dbReference type="Gene3D" id="1.10.10.10">
    <property type="entry name" value="Winged helix-like DNA-binding domain superfamily/Winged helix DNA-binding domain"/>
    <property type="match status" value="1"/>
</dbReference>
<dbReference type="SMART" id="SM00345">
    <property type="entry name" value="HTH_GNTR"/>
    <property type="match status" value="1"/>
</dbReference>
<dbReference type="InterPro" id="IPR036390">
    <property type="entry name" value="WH_DNA-bd_sf"/>
</dbReference>
<keyword evidence="1" id="KW-0805">Transcription regulation</keyword>